<dbReference type="Gene3D" id="3.30.230.10">
    <property type="match status" value="1"/>
</dbReference>
<evidence type="ECO:0000313" key="9">
    <source>
        <dbReference type="EMBL" id="MFC0179458.1"/>
    </source>
</evidence>
<name>A0ABV6CDY5_9GAMM</name>
<evidence type="ECO:0000256" key="7">
    <source>
        <dbReference type="HAMAP-Rule" id="MF_00227"/>
    </source>
</evidence>
<keyword evidence="10" id="KW-1185">Reference proteome</keyword>
<dbReference type="EC" id="3.1.26.5" evidence="7 8"/>
<organism evidence="9 10">
    <name type="scientific">Thorsellia kenyensis</name>
    <dbReference type="NCBI Taxonomy" id="1549888"/>
    <lineage>
        <taxon>Bacteria</taxon>
        <taxon>Pseudomonadati</taxon>
        <taxon>Pseudomonadota</taxon>
        <taxon>Gammaproteobacteria</taxon>
        <taxon>Enterobacterales</taxon>
        <taxon>Thorselliaceae</taxon>
        <taxon>Thorsellia</taxon>
    </lineage>
</organism>
<dbReference type="Pfam" id="PF00825">
    <property type="entry name" value="Ribonuclease_P"/>
    <property type="match status" value="1"/>
</dbReference>
<comment type="function">
    <text evidence="1 7">RNaseP catalyzes the removal of the 5'-leader sequence from pre-tRNA to produce the mature 5'-terminus. It can also cleave other RNA substrates such as 4.5S RNA. The protein component plays an auxiliary but essential role in vivo by binding to the 5'-leader sequence and broadening the substrate specificity of the ribozyme.</text>
</comment>
<dbReference type="SUPFAM" id="SSF54211">
    <property type="entry name" value="Ribosomal protein S5 domain 2-like"/>
    <property type="match status" value="1"/>
</dbReference>
<dbReference type="InterPro" id="IPR014721">
    <property type="entry name" value="Ribsml_uS5_D2-typ_fold_subgr"/>
</dbReference>
<gene>
    <name evidence="7 9" type="primary">rnpA</name>
    <name evidence="9" type="ORF">ACFFIT_05025</name>
</gene>
<dbReference type="NCBIfam" id="TIGR00188">
    <property type="entry name" value="rnpA"/>
    <property type="match status" value="1"/>
</dbReference>
<evidence type="ECO:0000256" key="3">
    <source>
        <dbReference type="ARBA" id="ARBA00022722"/>
    </source>
</evidence>
<protein>
    <recommendedName>
        <fullName evidence="7 8">Ribonuclease P protein component</fullName>
        <shortName evidence="7">RNase P protein</shortName>
        <shortName evidence="7">RNaseP protein</shortName>
        <ecNumber evidence="7 8">3.1.26.5</ecNumber>
    </recommendedName>
    <alternativeName>
        <fullName evidence="7">Protein C5</fullName>
    </alternativeName>
</protein>
<proteinExistence type="inferred from homology"/>
<evidence type="ECO:0000256" key="8">
    <source>
        <dbReference type="NCBIfam" id="TIGR00188"/>
    </source>
</evidence>
<dbReference type="HAMAP" id="MF_00227">
    <property type="entry name" value="RNase_P"/>
    <property type="match status" value="1"/>
</dbReference>
<evidence type="ECO:0000256" key="1">
    <source>
        <dbReference type="ARBA" id="ARBA00002663"/>
    </source>
</evidence>
<dbReference type="InterPro" id="IPR020539">
    <property type="entry name" value="RNase_P_CS"/>
</dbReference>
<reference evidence="9 10" key="1">
    <citation type="submission" date="2024-09" db="EMBL/GenBank/DDBJ databases">
        <authorList>
            <person name="Sun Q."/>
            <person name="Mori K."/>
        </authorList>
    </citation>
    <scope>NUCLEOTIDE SEQUENCE [LARGE SCALE GENOMIC DNA]</scope>
    <source>
        <strain evidence="9 10">CCM 8545</strain>
    </source>
</reference>
<keyword evidence="6 7" id="KW-0694">RNA-binding</keyword>
<dbReference type="PROSITE" id="PS00648">
    <property type="entry name" value="RIBONUCLEASE_P"/>
    <property type="match status" value="1"/>
</dbReference>
<comment type="subunit">
    <text evidence="7">Consists of a catalytic RNA component (M1 or rnpB) and a protein subunit.</text>
</comment>
<accession>A0ABV6CDY5</accession>
<dbReference type="RefSeq" id="WP_385876560.1">
    <property type="nucleotide sequence ID" value="NZ_JBHLXE010000048.1"/>
</dbReference>
<evidence type="ECO:0000256" key="4">
    <source>
        <dbReference type="ARBA" id="ARBA00022759"/>
    </source>
</evidence>
<comment type="similarity">
    <text evidence="7">Belongs to the RnpA family.</text>
</comment>
<dbReference type="InterPro" id="IPR000100">
    <property type="entry name" value="RNase_P"/>
</dbReference>
<sequence>MVKLTFPRVLRLLTPKQFSLVFEIPSRAGTPEVTILARKNSLDNPRLGLTVGKKQIKRAHERNRVKRLVRESFRLKQHELPAMDFVVIVKKPAEKLSNKELDLILDKLWHRLSRLALNA</sequence>
<dbReference type="EMBL" id="JBHLXE010000048">
    <property type="protein sequence ID" value="MFC0179458.1"/>
    <property type="molecule type" value="Genomic_DNA"/>
</dbReference>
<keyword evidence="5 7" id="KW-0378">Hydrolase</keyword>
<comment type="caution">
    <text evidence="9">The sequence shown here is derived from an EMBL/GenBank/DDBJ whole genome shotgun (WGS) entry which is preliminary data.</text>
</comment>
<evidence type="ECO:0000256" key="6">
    <source>
        <dbReference type="ARBA" id="ARBA00022884"/>
    </source>
</evidence>
<dbReference type="PANTHER" id="PTHR33992:SF1">
    <property type="entry name" value="RIBONUCLEASE P PROTEIN COMPONENT"/>
    <property type="match status" value="1"/>
</dbReference>
<keyword evidence="2 7" id="KW-0819">tRNA processing</keyword>
<dbReference type="GO" id="GO:0004526">
    <property type="term" value="F:ribonuclease P activity"/>
    <property type="evidence" value="ECO:0007669"/>
    <property type="project" value="UniProtKB-EC"/>
</dbReference>
<comment type="catalytic activity">
    <reaction evidence="7">
        <text>Endonucleolytic cleavage of RNA, removing 5'-extranucleotides from tRNA precursor.</text>
        <dbReference type="EC" id="3.1.26.5"/>
    </reaction>
</comment>
<evidence type="ECO:0000313" key="10">
    <source>
        <dbReference type="Proteomes" id="UP001589758"/>
    </source>
</evidence>
<evidence type="ECO:0000256" key="5">
    <source>
        <dbReference type="ARBA" id="ARBA00022801"/>
    </source>
</evidence>
<dbReference type="InterPro" id="IPR020568">
    <property type="entry name" value="Ribosomal_Su5_D2-typ_SF"/>
</dbReference>
<dbReference type="PANTHER" id="PTHR33992">
    <property type="entry name" value="RIBONUCLEASE P PROTEIN COMPONENT"/>
    <property type="match status" value="1"/>
</dbReference>
<dbReference type="Proteomes" id="UP001589758">
    <property type="component" value="Unassembled WGS sequence"/>
</dbReference>
<keyword evidence="4 7" id="KW-0255">Endonuclease</keyword>
<evidence type="ECO:0000256" key="2">
    <source>
        <dbReference type="ARBA" id="ARBA00022694"/>
    </source>
</evidence>
<keyword evidence="3 7" id="KW-0540">Nuclease</keyword>